<accession>E3S069</accession>
<name>E3S069_PYRTT</name>
<evidence type="ECO:0000313" key="4">
    <source>
        <dbReference type="Proteomes" id="UP000001067"/>
    </source>
</evidence>
<evidence type="ECO:0000259" key="2">
    <source>
        <dbReference type="Pfam" id="PF22936"/>
    </source>
</evidence>
<dbReference type="HOGENOM" id="CLU_1361034_0_0_1"/>
<dbReference type="Pfam" id="PF22936">
    <property type="entry name" value="Pol_BBD"/>
    <property type="match status" value="1"/>
</dbReference>
<gene>
    <name evidence="3" type="ORF">PTT_15421</name>
</gene>
<dbReference type="KEGG" id="pte:PTT_15421"/>
<dbReference type="InterPro" id="IPR054722">
    <property type="entry name" value="PolX-like_BBD"/>
</dbReference>
<keyword evidence="4" id="KW-1185">Reference proteome</keyword>
<proteinExistence type="predicted"/>
<protein>
    <recommendedName>
        <fullName evidence="2">Retrovirus-related Pol polyprotein from transposon TNT 1-94-like beta-barrel domain-containing protein</fullName>
    </recommendedName>
</protein>
<dbReference type="Proteomes" id="UP000001067">
    <property type="component" value="Unassembled WGS sequence"/>
</dbReference>
<evidence type="ECO:0000256" key="1">
    <source>
        <dbReference type="SAM" id="MobiDB-lite"/>
    </source>
</evidence>
<organism evidence="4">
    <name type="scientific">Pyrenophora teres f. teres (strain 0-1)</name>
    <name type="common">Barley net blotch fungus</name>
    <name type="synonym">Drechslera teres f. teres</name>
    <dbReference type="NCBI Taxonomy" id="861557"/>
    <lineage>
        <taxon>Eukaryota</taxon>
        <taxon>Fungi</taxon>
        <taxon>Dikarya</taxon>
        <taxon>Ascomycota</taxon>
        <taxon>Pezizomycotina</taxon>
        <taxon>Dothideomycetes</taxon>
        <taxon>Pleosporomycetidae</taxon>
        <taxon>Pleosporales</taxon>
        <taxon>Pleosporineae</taxon>
        <taxon>Pleosporaceae</taxon>
        <taxon>Pyrenophora</taxon>
    </lineage>
</organism>
<feature type="domain" description="Retrovirus-related Pol polyprotein from transposon TNT 1-94-like beta-barrel" evidence="2">
    <location>
        <begin position="52"/>
        <end position="135"/>
    </location>
</feature>
<dbReference type="EMBL" id="GL536270">
    <property type="protein sequence ID" value="EFQ88629.1"/>
    <property type="molecule type" value="Genomic_DNA"/>
</dbReference>
<reference evidence="3 4" key="1">
    <citation type="journal article" date="2010" name="Genome Biol.">
        <title>A first genome assembly of the barley fungal pathogen Pyrenophora teres f. teres.</title>
        <authorList>
            <person name="Ellwood S.R."/>
            <person name="Liu Z."/>
            <person name="Syme R.A."/>
            <person name="Lai Z."/>
            <person name="Hane J.K."/>
            <person name="Keiper F."/>
            <person name="Moffat C.S."/>
            <person name="Oliver R.P."/>
            <person name="Friesen T.L."/>
        </authorList>
    </citation>
    <scope>NUCLEOTIDE SEQUENCE [LARGE SCALE GENOMIC DNA]</scope>
    <source>
        <strain evidence="3 4">0-1</strain>
    </source>
</reference>
<sequence length="201" mass="22352">MPHSADRDRDQNRRPTADRIDDDDSSGDYYANTAFYMAQVTAPKGDSLLDRWIVDPGSNVHICNSTYFNWVKTADAKPTDVIFAGATAHQVVAWGEVIINVNRGKVSKDILLTHVAYVPGFLTNLFALGRCRNSGIHFDSGPNILYKDKISNVVANLAYNHGHWLLDAKEADRPPRHKLLGMAVKSSHEKLPQTVTAMRAH</sequence>
<dbReference type="AlphaFoldDB" id="E3S069"/>
<dbReference type="eggNOG" id="KOG0017">
    <property type="taxonomic scope" value="Eukaryota"/>
</dbReference>
<dbReference type="OrthoDB" id="3792448at2759"/>
<feature type="compositionally biased region" description="Basic and acidic residues" evidence="1">
    <location>
        <begin position="1"/>
        <end position="19"/>
    </location>
</feature>
<feature type="region of interest" description="Disordered" evidence="1">
    <location>
        <begin position="1"/>
        <end position="25"/>
    </location>
</feature>
<evidence type="ECO:0000313" key="3">
    <source>
        <dbReference type="EMBL" id="EFQ88629.1"/>
    </source>
</evidence>